<dbReference type="Proteomes" id="UP000008370">
    <property type="component" value="Unassembled WGS sequence"/>
</dbReference>
<keyword evidence="2" id="KW-1185">Reference proteome</keyword>
<proteinExistence type="predicted"/>
<dbReference type="AlphaFoldDB" id="K5UJZ1"/>
<protein>
    <submittedName>
        <fullName evidence="1">Uncharacterized protein</fullName>
    </submittedName>
</protein>
<dbReference type="HOGENOM" id="CLU_2794755_0_0_1"/>
<reference evidence="1 2" key="1">
    <citation type="journal article" date="2012" name="BMC Genomics">
        <title>Comparative genomics of the white-rot fungi, Phanerochaete carnosa and P. chrysosporium, to elucidate the genetic basis of the distinct wood types they colonize.</title>
        <authorList>
            <person name="Suzuki H."/>
            <person name="MacDonald J."/>
            <person name="Syed K."/>
            <person name="Salamov A."/>
            <person name="Hori C."/>
            <person name="Aerts A."/>
            <person name="Henrissat B."/>
            <person name="Wiebenga A."/>
            <person name="vanKuyk P.A."/>
            <person name="Barry K."/>
            <person name="Lindquist E."/>
            <person name="LaButti K."/>
            <person name="Lapidus A."/>
            <person name="Lucas S."/>
            <person name="Coutinho P."/>
            <person name="Gong Y."/>
            <person name="Samejima M."/>
            <person name="Mahadevan R."/>
            <person name="Abou-Zaid M."/>
            <person name="de Vries R.P."/>
            <person name="Igarashi K."/>
            <person name="Yadav J.S."/>
            <person name="Grigoriev I.V."/>
            <person name="Master E.R."/>
        </authorList>
    </citation>
    <scope>NUCLEOTIDE SEQUENCE [LARGE SCALE GENOMIC DNA]</scope>
    <source>
        <strain evidence="1 2">HHB-10118-sp</strain>
    </source>
</reference>
<dbReference type="KEGG" id="pco:PHACADRAFT_265632"/>
<dbReference type="GeneID" id="18919145"/>
<dbReference type="EMBL" id="JH930480">
    <property type="protein sequence ID" value="EKM49881.1"/>
    <property type="molecule type" value="Genomic_DNA"/>
</dbReference>
<gene>
    <name evidence="1" type="ORF">PHACADRAFT_265632</name>
</gene>
<accession>K5UJZ1</accession>
<dbReference type="InParanoid" id="K5UJZ1"/>
<evidence type="ECO:0000313" key="1">
    <source>
        <dbReference type="EMBL" id="EKM49881.1"/>
    </source>
</evidence>
<evidence type="ECO:0000313" key="2">
    <source>
        <dbReference type="Proteomes" id="UP000008370"/>
    </source>
</evidence>
<dbReference type="RefSeq" id="XP_007401931.1">
    <property type="nucleotide sequence ID" value="XM_007401869.1"/>
</dbReference>
<organism evidence="1 2">
    <name type="scientific">Phanerochaete carnosa (strain HHB-10118-sp)</name>
    <name type="common">White-rot fungus</name>
    <name type="synonym">Peniophora carnosa</name>
    <dbReference type="NCBI Taxonomy" id="650164"/>
    <lineage>
        <taxon>Eukaryota</taxon>
        <taxon>Fungi</taxon>
        <taxon>Dikarya</taxon>
        <taxon>Basidiomycota</taxon>
        <taxon>Agaricomycotina</taxon>
        <taxon>Agaricomycetes</taxon>
        <taxon>Polyporales</taxon>
        <taxon>Phanerochaetaceae</taxon>
        <taxon>Phanerochaete</taxon>
    </lineage>
</organism>
<sequence>MHMDSYDSDVDVAEVIPEMPQLPSAPFDLWVSKLQDVPAFPIVAVMEATVITAVANVMEQDTKDCCSC</sequence>
<name>K5UJZ1_PHACS</name>